<gene>
    <name evidence="3" type="ORF">E6C70_15990</name>
</gene>
<dbReference type="OrthoDB" id="9802632at2"/>
<protein>
    <submittedName>
        <fullName evidence="3">Glycosyltransferase family 2 protein</fullName>
    </submittedName>
</protein>
<name>A0A4S4FG11_9MICO</name>
<evidence type="ECO:0000313" key="4">
    <source>
        <dbReference type="Proteomes" id="UP000307380"/>
    </source>
</evidence>
<feature type="transmembrane region" description="Helical" evidence="1">
    <location>
        <begin position="138"/>
        <end position="159"/>
    </location>
</feature>
<evidence type="ECO:0000259" key="2">
    <source>
        <dbReference type="Pfam" id="PF00535"/>
    </source>
</evidence>
<keyword evidence="1" id="KW-1133">Transmembrane helix</keyword>
<evidence type="ECO:0000256" key="1">
    <source>
        <dbReference type="SAM" id="Phobius"/>
    </source>
</evidence>
<evidence type="ECO:0000313" key="3">
    <source>
        <dbReference type="EMBL" id="THG29113.1"/>
    </source>
</evidence>
<dbReference type="AlphaFoldDB" id="A0A4S4FG11"/>
<dbReference type="Proteomes" id="UP000307380">
    <property type="component" value="Unassembled WGS sequence"/>
</dbReference>
<dbReference type="PANTHER" id="PTHR43685">
    <property type="entry name" value="GLYCOSYLTRANSFERASE"/>
    <property type="match status" value="1"/>
</dbReference>
<dbReference type="RefSeq" id="WP_136425502.1">
    <property type="nucleotide sequence ID" value="NZ_OZ241748.1"/>
</dbReference>
<comment type="caution">
    <text evidence="3">The sequence shown here is derived from an EMBL/GenBank/DDBJ whole genome shotgun (WGS) entry which is preliminary data.</text>
</comment>
<keyword evidence="3" id="KW-0808">Transferase</keyword>
<dbReference type="Pfam" id="PF00535">
    <property type="entry name" value="Glycos_transf_2"/>
    <property type="match status" value="1"/>
</dbReference>
<reference evidence="3 4" key="1">
    <citation type="submission" date="2019-04" db="EMBL/GenBank/DDBJ databases">
        <authorList>
            <person name="Jiang L."/>
        </authorList>
    </citation>
    <scope>NUCLEOTIDE SEQUENCE [LARGE SCALE GENOMIC DNA]</scope>
    <source>
        <strain evidence="3 4">YIM 131861</strain>
    </source>
</reference>
<dbReference type="Gene3D" id="3.90.550.10">
    <property type="entry name" value="Spore Coat Polysaccharide Biosynthesis Protein SpsA, Chain A"/>
    <property type="match status" value="1"/>
</dbReference>
<feature type="domain" description="Glycosyltransferase 2-like" evidence="2">
    <location>
        <begin position="16"/>
        <end position="168"/>
    </location>
</feature>
<sequence>MRRGEDGSSRGTPTVTVVIPARNDAEHLRRCLRSLAAQTVPPDAVIVVDNGSTDDTGAVALRHGARVIVERETGIGAASAAGYHAATTDVIARLDADSTPAPDWVGTIVSAFARRGDVAAITGPAFFSDGPQRARTPLAALYLGSYFVLTGLALGHVPLFGSNMAFRRSAWLSVSAHVHTHDALAHDDLDLSYHLGVDQRIRFVPSLRSGISMRPLSDGKGRLRIRRGFHTIAVHWPHELPWLRVFRRMATTPPAGRARARPNRPAAAAPSALGGVVGQNLVDVDGPEQL</sequence>
<keyword evidence="4" id="KW-1185">Reference proteome</keyword>
<organism evidence="3 4">
    <name type="scientific">Orlajensenia flava</name>
    <dbReference type="NCBI Taxonomy" id="2565934"/>
    <lineage>
        <taxon>Bacteria</taxon>
        <taxon>Bacillati</taxon>
        <taxon>Actinomycetota</taxon>
        <taxon>Actinomycetes</taxon>
        <taxon>Micrococcales</taxon>
        <taxon>Microbacteriaceae</taxon>
        <taxon>Orlajensenia</taxon>
    </lineage>
</organism>
<dbReference type="CDD" id="cd00761">
    <property type="entry name" value="Glyco_tranf_GTA_type"/>
    <property type="match status" value="1"/>
</dbReference>
<dbReference type="PANTHER" id="PTHR43685:SF14">
    <property type="entry name" value="GLYCOSYLTRANSFERASE 2-LIKE DOMAIN-CONTAINING PROTEIN"/>
    <property type="match status" value="1"/>
</dbReference>
<keyword evidence="1" id="KW-0812">Transmembrane</keyword>
<dbReference type="GO" id="GO:0016740">
    <property type="term" value="F:transferase activity"/>
    <property type="evidence" value="ECO:0007669"/>
    <property type="project" value="UniProtKB-KW"/>
</dbReference>
<dbReference type="InterPro" id="IPR050834">
    <property type="entry name" value="Glycosyltransf_2"/>
</dbReference>
<dbReference type="EMBL" id="SSSN01000015">
    <property type="protein sequence ID" value="THG29113.1"/>
    <property type="molecule type" value="Genomic_DNA"/>
</dbReference>
<proteinExistence type="predicted"/>
<dbReference type="InterPro" id="IPR001173">
    <property type="entry name" value="Glyco_trans_2-like"/>
</dbReference>
<dbReference type="SUPFAM" id="SSF53448">
    <property type="entry name" value="Nucleotide-diphospho-sugar transferases"/>
    <property type="match status" value="1"/>
</dbReference>
<dbReference type="InterPro" id="IPR029044">
    <property type="entry name" value="Nucleotide-diphossugar_trans"/>
</dbReference>
<keyword evidence="1" id="KW-0472">Membrane</keyword>
<accession>A0A4S4FG11</accession>